<dbReference type="InterPro" id="IPR001117">
    <property type="entry name" value="Cu-oxidase_2nd"/>
</dbReference>
<evidence type="ECO:0000259" key="7">
    <source>
        <dbReference type="Pfam" id="PF07731"/>
    </source>
</evidence>
<keyword evidence="2" id="KW-0479">Metal-binding</keyword>
<dbReference type="GO" id="GO:0016491">
    <property type="term" value="F:oxidoreductase activity"/>
    <property type="evidence" value="ECO:0007669"/>
    <property type="project" value="UniProtKB-KW"/>
</dbReference>
<reference evidence="9" key="2">
    <citation type="submission" date="2023-05" db="EMBL/GenBank/DDBJ databases">
        <authorList>
            <consortium name="Lawrence Berkeley National Laboratory"/>
            <person name="Steindorff A."/>
            <person name="Hensen N."/>
            <person name="Bonometti L."/>
            <person name="Westerberg I."/>
            <person name="Brannstrom I.O."/>
            <person name="Guillou S."/>
            <person name="Cros-Aarteil S."/>
            <person name="Calhoun S."/>
            <person name="Haridas S."/>
            <person name="Kuo A."/>
            <person name="Mondo S."/>
            <person name="Pangilinan J."/>
            <person name="Riley R."/>
            <person name="Labutti K."/>
            <person name="Andreopoulos B."/>
            <person name="Lipzen A."/>
            <person name="Chen C."/>
            <person name="Yanf M."/>
            <person name="Daum C."/>
            <person name="Ng V."/>
            <person name="Clum A."/>
            <person name="Ohm R."/>
            <person name="Martin F."/>
            <person name="Silar P."/>
            <person name="Natvig D."/>
            <person name="Lalanne C."/>
            <person name="Gautier V."/>
            <person name="Ament-Velasquez S.L."/>
            <person name="Kruys A."/>
            <person name="Hutchinson M.I."/>
            <person name="Powell A.J."/>
            <person name="Barry K."/>
            <person name="Miller A.N."/>
            <person name="Grigoriev I.V."/>
            <person name="Debuchy R."/>
            <person name="Gladieux P."/>
            <person name="Thoren M.H."/>
            <person name="Johannesson H."/>
        </authorList>
    </citation>
    <scope>NUCLEOTIDE SEQUENCE</scope>
    <source>
        <strain evidence="9">PSN309</strain>
    </source>
</reference>
<dbReference type="InterPro" id="IPR008972">
    <property type="entry name" value="Cupredoxin"/>
</dbReference>
<dbReference type="PROSITE" id="PS00079">
    <property type="entry name" value="MULTICOPPER_OXIDASE1"/>
    <property type="match status" value="1"/>
</dbReference>
<evidence type="ECO:0000259" key="8">
    <source>
        <dbReference type="Pfam" id="PF07732"/>
    </source>
</evidence>
<reference evidence="9" key="1">
    <citation type="journal article" date="2023" name="Mol. Phylogenet. Evol.">
        <title>Genome-scale phylogeny and comparative genomics of the fungal order Sordariales.</title>
        <authorList>
            <person name="Hensen N."/>
            <person name="Bonometti L."/>
            <person name="Westerberg I."/>
            <person name="Brannstrom I.O."/>
            <person name="Guillou S."/>
            <person name="Cros-Aarteil S."/>
            <person name="Calhoun S."/>
            <person name="Haridas S."/>
            <person name="Kuo A."/>
            <person name="Mondo S."/>
            <person name="Pangilinan J."/>
            <person name="Riley R."/>
            <person name="LaButti K."/>
            <person name="Andreopoulos B."/>
            <person name="Lipzen A."/>
            <person name="Chen C."/>
            <person name="Yan M."/>
            <person name="Daum C."/>
            <person name="Ng V."/>
            <person name="Clum A."/>
            <person name="Steindorff A."/>
            <person name="Ohm R.A."/>
            <person name="Martin F."/>
            <person name="Silar P."/>
            <person name="Natvig D.O."/>
            <person name="Lalanne C."/>
            <person name="Gautier V."/>
            <person name="Ament-Velasquez S.L."/>
            <person name="Kruys A."/>
            <person name="Hutchinson M.I."/>
            <person name="Powell A.J."/>
            <person name="Barry K."/>
            <person name="Miller A.N."/>
            <person name="Grigoriev I.V."/>
            <person name="Debuchy R."/>
            <person name="Gladieux P."/>
            <person name="Hiltunen Thoren M."/>
            <person name="Johannesson H."/>
        </authorList>
    </citation>
    <scope>NUCLEOTIDE SEQUENCE</scope>
    <source>
        <strain evidence="9">PSN309</strain>
    </source>
</reference>
<dbReference type="Pfam" id="PF07731">
    <property type="entry name" value="Cu-oxidase_2"/>
    <property type="match status" value="1"/>
</dbReference>
<dbReference type="NCBIfam" id="TIGR03390">
    <property type="entry name" value="ascorbOXfungal"/>
    <property type="match status" value="1"/>
</dbReference>
<evidence type="ECO:0000256" key="2">
    <source>
        <dbReference type="ARBA" id="ARBA00022723"/>
    </source>
</evidence>
<dbReference type="AlphaFoldDB" id="A0AAN7AJ03"/>
<evidence type="ECO:0000256" key="1">
    <source>
        <dbReference type="ARBA" id="ARBA00010609"/>
    </source>
</evidence>
<dbReference type="InterPro" id="IPR002355">
    <property type="entry name" value="Cu_oxidase_Cu_BS"/>
</dbReference>
<dbReference type="InterPro" id="IPR035666">
    <property type="entry name" value="MCO_CuRO_3"/>
</dbReference>
<gene>
    <name evidence="9" type="ORF">QBC35DRAFT_233756</name>
</gene>
<dbReference type="PROSITE" id="PS00080">
    <property type="entry name" value="MULTICOPPER_OXIDASE2"/>
    <property type="match status" value="1"/>
</dbReference>
<dbReference type="CDD" id="cd13873">
    <property type="entry name" value="CuRO_2_AAO_like_2"/>
    <property type="match status" value="1"/>
</dbReference>
<organism evidence="9 10">
    <name type="scientific">Podospora australis</name>
    <dbReference type="NCBI Taxonomy" id="1536484"/>
    <lineage>
        <taxon>Eukaryota</taxon>
        <taxon>Fungi</taxon>
        <taxon>Dikarya</taxon>
        <taxon>Ascomycota</taxon>
        <taxon>Pezizomycotina</taxon>
        <taxon>Sordariomycetes</taxon>
        <taxon>Sordariomycetidae</taxon>
        <taxon>Sordariales</taxon>
        <taxon>Podosporaceae</taxon>
        <taxon>Podospora</taxon>
    </lineage>
</organism>
<dbReference type="PANTHER" id="PTHR11709">
    <property type="entry name" value="MULTI-COPPER OXIDASE"/>
    <property type="match status" value="1"/>
</dbReference>
<evidence type="ECO:0000259" key="6">
    <source>
        <dbReference type="Pfam" id="PF00394"/>
    </source>
</evidence>
<keyword evidence="10" id="KW-1185">Reference proteome</keyword>
<dbReference type="InterPro" id="IPR011706">
    <property type="entry name" value="Cu-oxidase_C"/>
</dbReference>
<keyword evidence="3" id="KW-0560">Oxidoreductase</keyword>
<dbReference type="EMBL" id="MU864403">
    <property type="protein sequence ID" value="KAK4187405.1"/>
    <property type="molecule type" value="Genomic_DNA"/>
</dbReference>
<dbReference type="PANTHER" id="PTHR11709:SF394">
    <property type="entry name" value="FI03373P-RELATED"/>
    <property type="match status" value="1"/>
</dbReference>
<feature type="domain" description="Plastocyanin-like" evidence="8">
    <location>
        <begin position="44"/>
        <end position="152"/>
    </location>
</feature>
<dbReference type="Pfam" id="PF00394">
    <property type="entry name" value="Cu-oxidase"/>
    <property type="match status" value="1"/>
</dbReference>
<feature type="domain" description="Plastocyanin-like" evidence="7">
    <location>
        <begin position="456"/>
        <end position="600"/>
    </location>
</feature>
<dbReference type="Pfam" id="PF07732">
    <property type="entry name" value="Cu-oxidase_3"/>
    <property type="match status" value="1"/>
</dbReference>
<evidence type="ECO:0000256" key="4">
    <source>
        <dbReference type="ARBA" id="ARBA00023008"/>
    </source>
</evidence>
<dbReference type="InterPro" id="IPR011707">
    <property type="entry name" value="Cu-oxidase-like_N"/>
</dbReference>
<dbReference type="Proteomes" id="UP001302126">
    <property type="component" value="Unassembled WGS sequence"/>
</dbReference>
<comment type="similarity">
    <text evidence="1">Belongs to the multicopper oxidase family.</text>
</comment>
<protein>
    <submittedName>
        <fullName evidence="9">L-ascorbate oxidase</fullName>
    </submittedName>
</protein>
<dbReference type="GO" id="GO:0005507">
    <property type="term" value="F:copper ion binding"/>
    <property type="evidence" value="ECO:0007669"/>
    <property type="project" value="InterPro"/>
</dbReference>
<name>A0AAN7AJ03_9PEZI</name>
<proteinExistence type="inferred from homology"/>
<dbReference type="Gene3D" id="2.60.40.420">
    <property type="entry name" value="Cupredoxins - blue copper proteins"/>
    <property type="match status" value="3"/>
</dbReference>
<evidence type="ECO:0000313" key="10">
    <source>
        <dbReference type="Proteomes" id="UP001302126"/>
    </source>
</evidence>
<dbReference type="CDD" id="cd13895">
    <property type="entry name" value="CuRO_3_AAO_like_2"/>
    <property type="match status" value="1"/>
</dbReference>
<evidence type="ECO:0000256" key="3">
    <source>
        <dbReference type="ARBA" id="ARBA00023002"/>
    </source>
</evidence>
<keyword evidence="4" id="KW-0186">Copper</keyword>
<dbReference type="InterPro" id="IPR045087">
    <property type="entry name" value="Cu-oxidase_fam"/>
</dbReference>
<dbReference type="InterPro" id="IPR017762">
    <property type="entry name" value="Multicopper_oxidase_fun"/>
</dbReference>
<keyword evidence="5" id="KW-0732">Signal</keyword>
<sequence length="650" mass="72334">MRATTLSSLLLGSCLSVGSVAQLVVHDDRFVPDHILRVSVASVPSACESRTDILVNGTTPGPALHILPGSRSWIRVYNDMADHNLTMHWHGLTQRMAPFADGTPLASQWPIPPGYFFDYELATNNDDAGTYFYHSHVEMQALSCTGPLIVDDCGGSPYQYDDERILQFQDFFQKSDDEMLKGVTNSSFQWTGETHGILLNGKGVATGHSAVTGPPGGLRGFFGGRLGVRPDGFRNTFRNVHRRQHSYNDTSDQNHVEPTDACTLPVIDVLPGKKYRFRFIGSTGLSFLTMGIEGHRNLIIVQADGSEYNAPVRTDHIQLGAGQRFDVLFKTKTAQELASSGNKTTFYIQFETLERPEPYRGYAVLRYSPHVAIPTAPAQPVLSLPTDPTTWMEYALTPLFPAENEAPSAEEVTRRIIIDAEQKQDNKTGKVIWELAHLSWTEFSYQRPLLVDIYQHGQGAIPDYDAAMKNYGWDPKKMAFPCKIGEVLEIVFQNTGSQFVPANGLVEMHPFHAHSKHYYDIGSGPGLYDADANNAKLAKTGYKSVKRDTTMLYRYESNVAPGQAAGWRAWRIKITDSGVWMIHCHILAHMMMGMQSVWVMGDADDIKKIPVTVADGYYTYGGSVYGNVTHAPAVYHYFNGTNQCARVRDE</sequence>
<feature type="domain" description="Plastocyanin-like" evidence="6">
    <location>
        <begin position="164"/>
        <end position="368"/>
    </location>
</feature>
<dbReference type="InterPro" id="IPR033138">
    <property type="entry name" value="Cu_oxidase_CS"/>
</dbReference>
<comment type="caution">
    <text evidence="9">The sequence shown here is derived from an EMBL/GenBank/DDBJ whole genome shotgun (WGS) entry which is preliminary data.</text>
</comment>
<evidence type="ECO:0000256" key="5">
    <source>
        <dbReference type="SAM" id="SignalP"/>
    </source>
</evidence>
<feature type="signal peptide" evidence="5">
    <location>
        <begin position="1"/>
        <end position="21"/>
    </location>
</feature>
<dbReference type="SUPFAM" id="SSF49503">
    <property type="entry name" value="Cupredoxins"/>
    <property type="match status" value="3"/>
</dbReference>
<feature type="chain" id="PRO_5043006240" evidence="5">
    <location>
        <begin position="22"/>
        <end position="650"/>
    </location>
</feature>
<evidence type="ECO:0000313" key="9">
    <source>
        <dbReference type="EMBL" id="KAK4187405.1"/>
    </source>
</evidence>
<accession>A0AAN7AJ03</accession>